<feature type="chain" id="PRO_5040467160" evidence="1">
    <location>
        <begin position="20"/>
        <end position="78"/>
    </location>
</feature>
<dbReference type="OrthoDB" id="2608547at2759"/>
<name>A0A9P5Y3J1_9AGAR</name>
<reference evidence="2" key="1">
    <citation type="submission" date="2020-11" db="EMBL/GenBank/DDBJ databases">
        <authorList>
            <consortium name="DOE Joint Genome Institute"/>
            <person name="Ahrendt S."/>
            <person name="Riley R."/>
            <person name="Andreopoulos W."/>
            <person name="Labutti K."/>
            <person name="Pangilinan J."/>
            <person name="Ruiz-Duenas F.J."/>
            <person name="Barrasa J.M."/>
            <person name="Sanchez-Garcia M."/>
            <person name="Camarero S."/>
            <person name="Miyauchi S."/>
            <person name="Serrano A."/>
            <person name="Linde D."/>
            <person name="Babiker R."/>
            <person name="Drula E."/>
            <person name="Ayuso-Fernandez I."/>
            <person name="Pacheco R."/>
            <person name="Padilla G."/>
            <person name="Ferreira P."/>
            <person name="Barriuso J."/>
            <person name="Kellner H."/>
            <person name="Castanera R."/>
            <person name="Alfaro M."/>
            <person name="Ramirez L."/>
            <person name="Pisabarro A.G."/>
            <person name="Kuo A."/>
            <person name="Tritt A."/>
            <person name="Lipzen A."/>
            <person name="He G."/>
            <person name="Yan M."/>
            <person name="Ng V."/>
            <person name="Cullen D."/>
            <person name="Martin F."/>
            <person name="Rosso M.-N."/>
            <person name="Henrissat B."/>
            <person name="Hibbett D."/>
            <person name="Martinez A.T."/>
            <person name="Grigoriev I.V."/>
        </authorList>
    </citation>
    <scope>NUCLEOTIDE SEQUENCE</scope>
    <source>
        <strain evidence="2">CBS 247.69</strain>
    </source>
</reference>
<keyword evidence="3" id="KW-1185">Reference proteome</keyword>
<accession>A0A9P5Y3J1</accession>
<dbReference type="Proteomes" id="UP000807353">
    <property type="component" value="Unassembled WGS sequence"/>
</dbReference>
<proteinExistence type="predicted"/>
<dbReference type="AlphaFoldDB" id="A0A9P5Y3J1"/>
<feature type="signal peptide" evidence="1">
    <location>
        <begin position="1"/>
        <end position="19"/>
    </location>
</feature>
<sequence length="78" mass="8027">MQILGLAALFVAFAHTAYAYPIGDPCSPQGAFGCFADPSINGGNAFIFVCGPTNTFQYSAGCRCPTCCQATLSGAFCT</sequence>
<protein>
    <submittedName>
        <fullName evidence="2">Uncharacterized protein</fullName>
    </submittedName>
</protein>
<evidence type="ECO:0000313" key="2">
    <source>
        <dbReference type="EMBL" id="KAF9461638.1"/>
    </source>
</evidence>
<evidence type="ECO:0000313" key="3">
    <source>
        <dbReference type="Proteomes" id="UP000807353"/>
    </source>
</evidence>
<organism evidence="2 3">
    <name type="scientific">Collybia nuda</name>
    <dbReference type="NCBI Taxonomy" id="64659"/>
    <lineage>
        <taxon>Eukaryota</taxon>
        <taxon>Fungi</taxon>
        <taxon>Dikarya</taxon>
        <taxon>Basidiomycota</taxon>
        <taxon>Agaricomycotina</taxon>
        <taxon>Agaricomycetes</taxon>
        <taxon>Agaricomycetidae</taxon>
        <taxon>Agaricales</taxon>
        <taxon>Tricholomatineae</taxon>
        <taxon>Clitocybaceae</taxon>
        <taxon>Collybia</taxon>
    </lineage>
</organism>
<keyword evidence="1" id="KW-0732">Signal</keyword>
<dbReference type="EMBL" id="MU150281">
    <property type="protein sequence ID" value="KAF9461638.1"/>
    <property type="molecule type" value="Genomic_DNA"/>
</dbReference>
<gene>
    <name evidence="2" type="ORF">BDZ94DRAFT_1263316</name>
</gene>
<evidence type="ECO:0000256" key="1">
    <source>
        <dbReference type="SAM" id="SignalP"/>
    </source>
</evidence>
<comment type="caution">
    <text evidence="2">The sequence shown here is derived from an EMBL/GenBank/DDBJ whole genome shotgun (WGS) entry which is preliminary data.</text>
</comment>